<dbReference type="InterPro" id="IPR041567">
    <property type="entry name" value="COI1_F-box"/>
</dbReference>
<accession>A0A1R3I0V5</accession>
<protein>
    <submittedName>
        <fullName evidence="3">Leucine-rich repeat, cysteine-containing subtype</fullName>
    </submittedName>
</protein>
<gene>
    <name evidence="3" type="ORF">CCACVL1_15825</name>
</gene>
<dbReference type="GO" id="GO:0031146">
    <property type="term" value="P:SCF-dependent proteasomal ubiquitin-dependent protein catabolic process"/>
    <property type="evidence" value="ECO:0007669"/>
    <property type="project" value="TreeGrafter"/>
</dbReference>
<dbReference type="OrthoDB" id="550575at2759"/>
<dbReference type="InterPro" id="IPR036047">
    <property type="entry name" value="F-box-like_dom_sf"/>
</dbReference>
<dbReference type="Proteomes" id="UP000188268">
    <property type="component" value="Unassembled WGS sequence"/>
</dbReference>
<dbReference type="InterPro" id="IPR032675">
    <property type="entry name" value="LRR_dom_sf"/>
</dbReference>
<comment type="caution">
    <text evidence="3">The sequence shown here is derived from an EMBL/GenBank/DDBJ whole genome shotgun (WGS) entry which is preliminary data.</text>
</comment>
<feature type="domain" description="F-box/LRR-repeat protein 15-like leucin rich repeat" evidence="2">
    <location>
        <begin position="90"/>
        <end position="205"/>
    </location>
</feature>
<organism evidence="3 4">
    <name type="scientific">Corchorus capsularis</name>
    <name type="common">Jute</name>
    <dbReference type="NCBI Taxonomy" id="210143"/>
    <lineage>
        <taxon>Eukaryota</taxon>
        <taxon>Viridiplantae</taxon>
        <taxon>Streptophyta</taxon>
        <taxon>Embryophyta</taxon>
        <taxon>Tracheophyta</taxon>
        <taxon>Spermatophyta</taxon>
        <taxon>Magnoliopsida</taxon>
        <taxon>eudicotyledons</taxon>
        <taxon>Gunneridae</taxon>
        <taxon>Pentapetalae</taxon>
        <taxon>rosids</taxon>
        <taxon>malvids</taxon>
        <taxon>Malvales</taxon>
        <taxon>Malvaceae</taxon>
        <taxon>Grewioideae</taxon>
        <taxon>Apeibeae</taxon>
        <taxon>Corchorus</taxon>
    </lineage>
</organism>
<feature type="domain" description="COI1 F-box" evidence="1">
    <location>
        <begin position="13"/>
        <end position="49"/>
    </location>
</feature>
<dbReference type="PANTHER" id="PTHR13318:SF253">
    <property type="entry name" value="COI1 F-BOX DOMAIN-CONTAINING PROTEIN"/>
    <property type="match status" value="1"/>
</dbReference>
<dbReference type="Pfam" id="PF18511">
    <property type="entry name" value="F-box_5"/>
    <property type="match status" value="1"/>
</dbReference>
<evidence type="ECO:0000313" key="3">
    <source>
        <dbReference type="EMBL" id="OMO76212.1"/>
    </source>
</evidence>
<dbReference type="InterPro" id="IPR057207">
    <property type="entry name" value="FBXL15_LRR"/>
</dbReference>
<sequence>MAATSSNVHFHDIPDVILCNIFSLVSDTRSRNAMSLVCLKWHLLERSTRISLTLRGNIHVFAKLPLLEDLVLDICHNVRDAWPALELLNSRCPRLKSLKLGQFHGICNSKPDGIALCQGLESLSIKNSADLTDEALVSISLGCPRLSKFEILGCKRITGTGIWKLTNVLRKTLVDVKISYCKNLNAVSSLQALEPIRDRIERLHIDCVWQSVEQLTGMAGSSSKRDTKKKCKYNINIGNNENLLFSSRTWKKLQYLSLWIADIDVNQRSLLLPAAGLLAQCESLRKLFIHGTANEHFMMFLLRIPTLRDVQLREDYYPAPENDTSTEMRVVSCSRFEDALNSRQVPD</sequence>
<dbReference type="Gene3D" id="1.20.1280.50">
    <property type="match status" value="1"/>
</dbReference>
<proteinExistence type="predicted"/>
<dbReference type="PANTHER" id="PTHR13318">
    <property type="entry name" value="PARTNER OF PAIRED, ISOFORM B-RELATED"/>
    <property type="match status" value="1"/>
</dbReference>
<dbReference type="EMBL" id="AWWV01010896">
    <property type="protein sequence ID" value="OMO76212.1"/>
    <property type="molecule type" value="Genomic_DNA"/>
</dbReference>
<dbReference type="AlphaFoldDB" id="A0A1R3I0V5"/>
<dbReference type="InterPro" id="IPR006553">
    <property type="entry name" value="Leu-rich_rpt_Cys-con_subtyp"/>
</dbReference>
<evidence type="ECO:0000259" key="2">
    <source>
        <dbReference type="Pfam" id="PF25372"/>
    </source>
</evidence>
<dbReference type="CDD" id="cd22159">
    <property type="entry name" value="F-box_AtTIR1-like"/>
    <property type="match status" value="1"/>
</dbReference>
<dbReference type="GO" id="GO:0005634">
    <property type="term" value="C:nucleus"/>
    <property type="evidence" value="ECO:0007669"/>
    <property type="project" value="TreeGrafter"/>
</dbReference>
<dbReference type="Pfam" id="PF25372">
    <property type="entry name" value="DUF7885"/>
    <property type="match status" value="1"/>
</dbReference>
<dbReference type="GO" id="GO:0019005">
    <property type="term" value="C:SCF ubiquitin ligase complex"/>
    <property type="evidence" value="ECO:0007669"/>
    <property type="project" value="TreeGrafter"/>
</dbReference>
<dbReference type="OMA" id="YAFTAPM"/>
<dbReference type="STRING" id="210143.A0A1R3I0V5"/>
<keyword evidence="4" id="KW-1185">Reference proteome</keyword>
<dbReference type="SMART" id="SM00367">
    <property type="entry name" value="LRR_CC"/>
    <property type="match status" value="2"/>
</dbReference>
<dbReference type="SUPFAM" id="SSF52047">
    <property type="entry name" value="RNI-like"/>
    <property type="match status" value="1"/>
</dbReference>
<dbReference type="FunFam" id="1.20.1280.50:FF:000023">
    <property type="entry name" value="F-box/LRR-repeat protein 4"/>
    <property type="match status" value="1"/>
</dbReference>
<name>A0A1R3I0V5_COCAP</name>
<dbReference type="Gramene" id="OMO76212">
    <property type="protein sequence ID" value="OMO76212"/>
    <property type="gene ID" value="CCACVL1_15825"/>
</dbReference>
<evidence type="ECO:0000313" key="4">
    <source>
        <dbReference type="Proteomes" id="UP000188268"/>
    </source>
</evidence>
<dbReference type="SUPFAM" id="SSF81383">
    <property type="entry name" value="F-box domain"/>
    <property type="match status" value="1"/>
</dbReference>
<dbReference type="Gene3D" id="3.80.10.10">
    <property type="entry name" value="Ribonuclease Inhibitor"/>
    <property type="match status" value="1"/>
</dbReference>
<reference evidence="3 4" key="1">
    <citation type="submission" date="2013-09" db="EMBL/GenBank/DDBJ databases">
        <title>Corchorus capsularis genome sequencing.</title>
        <authorList>
            <person name="Alam M."/>
            <person name="Haque M.S."/>
            <person name="Islam M.S."/>
            <person name="Emdad E.M."/>
            <person name="Islam M.M."/>
            <person name="Ahmed B."/>
            <person name="Halim A."/>
            <person name="Hossen Q.M.M."/>
            <person name="Hossain M.Z."/>
            <person name="Ahmed R."/>
            <person name="Khan M.M."/>
            <person name="Islam R."/>
            <person name="Rashid M.M."/>
            <person name="Khan S.A."/>
            <person name="Rahman M.S."/>
            <person name="Alam M."/>
        </authorList>
    </citation>
    <scope>NUCLEOTIDE SEQUENCE [LARGE SCALE GENOMIC DNA]</scope>
    <source>
        <strain evidence="4">cv. CVL-1</strain>
        <tissue evidence="3">Whole seedling</tissue>
    </source>
</reference>
<evidence type="ECO:0000259" key="1">
    <source>
        <dbReference type="Pfam" id="PF18511"/>
    </source>
</evidence>